<organism evidence="4 5">
    <name type="scientific">Dyella lipolytica</name>
    <dbReference type="NCBI Taxonomy" id="1867835"/>
    <lineage>
        <taxon>Bacteria</taxon>
        <taxon>Pseudomonadati</taxon>
        <taxon>Pseudomonadota</taxon>
        <taxon>Gammaproteobacteria</taxon>
        <taxon>Lysobacterales</taxon>
        <taxon>Rhodanobacteraceae</taxon>
        <taxon>Dyella</taxon>
    </lineage>
</organism>
<comment type="caution">
    <text evidence="4">The sequence shown here is derived from an EMBL/GenBank/DDBJ whole genome shotgun (WGS) entry which is preliminary data.</text>
</comment>
<sequence length="213" mass="24313">MRTTLGHDVAGIAAGLSMDTIHVWLLNYRREQRRAPLRALLGAYLGLLPDDVVLVDDEYGRPELTEPWNRFLQFNWSHSVDKAIIVVAHGVTPGIDIERIRPRPRAMQLAERFFHREEAAALAAVDESQRERTFLELWTGKEAVLKALGRGLAFGLNRLRLTMEPVPHLHWLDGDDASQWQLHRLDPDTDHVASVAWRGSSRSIDMWTLADRD</sequence>
<dbReference type="InterPro" id="IPR008278">
    <property type="entry name" value="4-PPantetheinyl_Trfase_dom"/>
</dbReference>
<dbReference type="GO" id="GO:0016740">
    <property type="term" value="F:transferase activity"/>
    <property type="evidence" value="ECO:0007669"/>
    <property type="project" value="UniProtKB-KW"/>
</dbReference>
<dbReference type="RefSeq" id="WP_284402171.1">
    <property type="nucleotide sequence ID" value="NZ_BSNQ01000009.1"/>
</dbReference>
<feature type="domain" description="4'-phosphopantetheinyl transferase" evidence="3">
    <location>
        <begin position="94"/>
        <end position="196"/>
    </location>
</feature>
<dbReference type="SUPFAM" id="SSF56214">
    <property type="entry name" value="4'-phosphopantetheinyl transferase"/>
    <property type="match status" value="2"/>
</dbReference>
<dbReference type="Pfam" id="PF01648">
    <property type="entry name" value="ACPS"/>
    <property type="match status" value="1"/>
</dbReference>
<dbReference type="Proteomes" id="UP001620405">
    <property type="component" value="Unassembled WGS sequence"/>
</dbReference>
<proteinExistence type="inferred from homology"/>
<keyword evidence="5" id="KW-1185">Reference proteome</keyword>
<protein>
    <submittedName>
        <fullName evidence="4">4'-phosphopantetheinyl transferase superfamily protein</fullName>
    </submittedName>
</protein>
<reference evidence="4 5" key="1">
    <citation type="submission" date="2020-10" db="EMBL/GenBank/DDBJ databases">
        <title>Phylogeny of dyella-like bacteria.</title>
        <authorList>
            <person name="Fu J."/>
        </authorList>
    </citation>
    <scope>NUCLEOTIDE SEQUENCE [LARGE SCALE GENOMIC DNA]</scope>
    <source>
        <strain evidence="4 5">DHOB07</strain>
    </source>
</reference>
<evidence type="ECO:0000313" key="5">
    <source>
        <dbReference type="Proteomes" id="UP001620405"/>
    </source>
</evidence>
<dbReference type="PANTHER" id="PTHR12215">
    <property type="entry name" value="PHOSPHOPANTETHEINE TRANSFERASE"/>
    <property type="match status" value="1"/>
</dbReference>
<comment type="similarity">
    <text evidence="1">Belongs to the P-Pant transferase superfamily. Gsp/Sfp/HetI/AcpT family.</text>
</comment>
<evidence type="ECO:0000256" key="1">
    <source>
        <dbReference type="ARBA" id="ARBA00010990"/>
    </source>
</evidence>
<dbReference type="InterPro" id="IPR050559">
    <property type="entry name" value="P-Pant_transferase_sf"/>
</dbReference>
<dbReference type="InterPro" id="IPR037143">
    <property type="entry name" value="4-PPantetheinyl_Trfase_dom_sf"/>
</dbReference>
<keyword evidence="2 4" id="KW-0808">Transferase</keyword>
<dbReference type="EMBL" id="JADIKG010000008">
    <property type="protein sequence ID" value="MFK2872033.1"/>
    <property type="molecule type" value="Genomic_DNA"/>
</dbReference>
<evidence type="ECO:0000313" key="4">
    <source>
        <dbReference type="EMBL" id="MFK2872033.1"/>
    </source>
</evidence>
<name>A0ABW8IQ91_9GAMM</name>
<accession>A0ABW8IQ91</accession>
<dbReference type="Gene3D" id="3.90.470.20">
    <property type="entry name" value="4'-phosphopantetheinyl transferase domain"/>
    <property type="match status" value="1"/>
</dbReference>
<evidence type="ECO:0000256" key="2">
    <source>
        <dbReference type="ARBA" id="ARBA00022679"/>
    </source>
</evidence>
<gene>
    <name evidence="4" type="ORF">ISP13_00710</name>
</gene>
<evidence type="ECO:0000259" key="3">
    <source>
        <dbReference type="Pfam" id="PF01648"/>
    </source>
</evidence>
<dbReference type="PANTHER" id="PTHR12215:SF10">
    <property type="entry name" value="L-AMINOADIPATE-SEMIALDEHYDE DEHYDROGENASE-PHOSPHOPANTETHEINYL TRANSFERASE"/>
    <property type="match status" value="1"/>
</dbReference>